<sequence>MELELTAAQLAELDADLAQLKARLTALLTDTELQAKPVKLKDNASRLSRMDEMHNQSILRANRNLTSNRLTLIDRAKDRLDQRTYGRCSSCDETITFLRLKAYPEASKCLTCQSDNEHG</sequence>
<dbReference type="Gene3D" id="1.20.120.910">
    <property type="entry name" value="DksA, coiled-coil domain"/>
    <property type="match status" value="1"/>
</dbReference>
<dbReference type="PROSITE" id="PS51128">
    <property type="entry name" value="ZF_DKSA_2"/>
    <property type="match status" value="1"/>
</dbReference>
<evidence type="ECO:0000256" key="5">
    <source>
        <dbReference type="SAM" id="Coils"/>
    </source>
</evidence>
<protein>
    <submittedName>
        <fullName evidence="7">TraR/DksA C4-type zinc finger protein</fullName>
    </submittedName>
</protein>
<evidence type="ECO:0000256" key="1">
    <source>
        <dbReference type="ARBA" id="ARBA00022723"/>
    </source>
</evidence>
<dbReference type="Proteomes" id="UP000754644">
    <property type="component" value="Unassembled WGS sequence"/>
</dbReference>
<reference evidence="7" key="1">
    <citation type="submission" date="2020-05" db="EMBL/GenBank/DDBJ databases">
        <title>Sulfur intermediates as new biogeochemical hubs in an aquatic model microbial ecosystem.</title>
        <authorList>
            <person name="Vigneron A."/>
        </authorList>
    </citation>
    <scope>NUCLEOTIDE SEQUENCE</scope>
    <source>
        <strain evidence="7">Bin.250</strain>
    </source>
</reference>
<name>A0A972VV80_9GAMM</name>
<keyword evidence="3" id="KW-0862">Zinc</keyword>
<proteinExistence type="predicted"/>
<evidence type="ECO:0000313" key="7">
    <source>
        <dbReference type="EMBL" id="NQV64864.1"/>
    </source>
</evidence>
<dbReference type="Pfam" id="PF01258">
    <property type="entry name" value="zf-dskA_traR"/>
    <property type="match status" value="1"/>
</dbReference>
<gene>
    <name evidence="7" type="ORF">HQ497_05810</name>
</gene>
<dbReference type="PANTHER" id="PTHR33823:SF4">
    <property type="entry name" value="GENERAL STRESS PROTEIN 16O"/>
    <property type="match status" value="1"/>
</dbReference>
<feature type="zinc finger region" description="dksA C4-type" evidence="4">
    <location>
        <begin position="88"/>
        <end position="112"/>
    </location>
</feature>
<keyword evidence="2" id="KW-0863">Zinc-finger</keyword>
<dbReference type="EMBL" id="JABMOJ010000215">
    <property type="protein sequence ID" value="NQV64864.1"/>
    <property type="molecule type" value="Genomic_DNA"/>
</dbReference>
<accession>A0A972VV80</accession>
<organism evidence="7 8">
    <name type="scientific">SAR86 cluster bacterium</name>
    <dbReference type="NCBI Taxonomy" id="2030880"/>
    <lineage>
        <taxon>Bacteria</taxon>
        <taxon>Pseudomonadati</taxon>
        <taxon>Pseudomonadota</taxon>
        <taxon>Gammaproteobacteria</taxon>
        <taxon>SAR86 cluster</taxon>
    </lineage>
</organism>
<dbReference type="InterPro" id="IPR020458">
    <property type="entry name" value="Znf_DskA_TraR_CS"/>
</dbReference>
<comment type="caution">
    <text evidence="7">The sequence shown here is derived from an EMBL/GenBank/DDBJ whole genome shotgun (WGS) entry which is preliminary data.</text>
</comment>
<dbReference type="GO" id="GO:0008270">
    <property type="term" value="F:zinc ion binding"/>
    <property type="evidence" value="ECO:0007669"/>
    <property type="project" value="UniProtKB-KW"/>
</dbReference>
<evidence type="ECO:0000313" key="8">
    <source>
        <dbReference type="Proteomes" id="UP000754644"/>
    </source>
</evidence>
<keyword evidence="1" id="KW-0479">Metal-binding</keyword>
<feature type="domain" description="Zinc finger DksA/TraR C4-type" evidence="6">
    <location>
        <begin position="83"/>
        <end position="118"/>
    </location>
</feature>
<evidence type="ECO:0000259" key="6">
    <source>
        <dbReference type="Pfam" id="PF01258"/>
    </source>
</evidence>
<feature type="coiled-coil region" evidence="5">
    <location>
        <begin position="3"/>
        <end position="30"/>
    </location>
</feature>
<evidence type="ECO:0000256" key="4">
    <source>
        <dbReference type="PROSITE-ProRule" id="PRU00510"/>
    </source>
</evidence>
<evidence type="ECO:0000256" key="2">
    <source>
        <dbReference type="ARBA" id="ARBA00022771"/>
    </source>
</evidence>
<dbReference type="SUPFAM" id="SSF57716">
    <property type="entry name" value="Glucocorticoid receptor-like (DNA-binding domain)"/>
    <property type="match status" value="1"/>
</dbReference>
<evidence type="ECO:0000256" key="3">
    <source>
        <dbReference type="ARBA" id="ARBA00022833"/>
    </source>
</evidence>
<dbReference type="AlphaFoldDB" id="A0A972VV80"/>
<keyword evidence="5" id="KW-0175">Coiled coil</keyword>
<dbReference type="PROSITE" id="PS01102">
    <property type="entry name" value="ZF_DKSA_1"/>
    <property type="match status" value="1"/>
</dbReference>
<dbReference type="PANTHER" id="PTHR33823">
    <property type="entry name" value="RNA POLYMERASE-BINDING TRANSCRIPTION FACTOR DKSA-RELATED"/>
    <property type="match status" value="1"/>
</dbReference>
<dbReference type="InterPro" id="IPR000962">
    <property type="entry name" value="Znf_DskA_TraR"/>
</dbReference>